<feature type="signal peptide" evidence="1">
    <location>
        <begin position="1"/>
        <end position="21"/>
    </location>
</feature>
<feature type="chain" id="PRO_5019795139" evidence="1">
    <location>
        <begin position="22"/>
        <end position="66"/>
    </location>
</feature>
<reference evidence="2 3" key="1">
    <citation type="journal article" date="2017" name="Gigascience">
        <title>Genome sequence of the small brown planthopper, Laodelphax striatellus.</title>
        <authorList>
            <person name="Zhu J."/>
            <person name="Jiang F."/>
            <person name="Wang X."/>
            <person name="Yang P."/>
            <person name="Bao Y."/>
            <person name="Zhao W."/>
            <person name="Wang W."/>
            <person name="Lu H."/>
            <person name="Wang Q."/>
            <person name="Cui N."/>
            <person name="Li J."/>
            <person name="Chen X."/>
            <person name="Luo L."/>
            <person name="Yu J."/>
            <person name="Kang L."/>
            <person name="Cui F."/>
        </authorList>
    </citation>
    <scope>NUCLEOTIDE SEQUENCE [LARGE SCALE GENOMIC DNA]</scope>
    <source>
        <strain evidence="2">Lst14</strain>
    </source>
</reference>
<sequence>MYALKAFIVFFILALAGLVVADHHANSYQSIHNKHHKFEYHINHGGKHGKHGYWHGKSHPHGYGGF</sequence>
<keyword evidence="1" id="KW-0732">Signal</keyword>
<accession>A0A482WZ62</accession>
<dbReference type="InParanoid" id="A0A482WZ62"/>
<dbReference type="AlphaFoldDB" id="A0A482WZ62"/>
<evidence type="ECO:0000313" key="3">
    <source>
        <dbReference type="Proteomes" id="UP000291343"/>
    </source>
</evidence>
<dbReference type="EMBL" id="QKKF02022601">
    <property type="protein sequence ID" value="RZF38340.1"/>
    <property type="molecule type" value="Genomic_DNA"/>
</dbReference>
<comment type="caution">
    <text evidence="2">The sequence shown here is derived from an EMBL/GenBank/DDBJ whole genome shotgun (WGS) entry which is preliminary data.</text>
</comment>
<organism evidence="2 3">
    <name type="scientific">Laodelphax striatellus</name>
    <name type="common">Small brown planthopper</name>
    <name type="synonym">Delphax striatella</name>
    <dbReference type="NCBI Taxonomy" id="195883"/>
    <lineage>
        <taxon>Eukaryota</taxon>
        <taxon>Metazoa</taxon>
        <taxon>Ecdysozoa</taxon>
        <taxon>Arthropoda</taxon>
        <taxon>Hexapoda</taxon>
        <taxon>Insecta</taxon>
        <taxon>Pterygota</taxon>
        <taxon>Neoptera</taxon>
        <taxon>Paraneoptera</taxon>
        <taxon>Hemiptera</taxon>
        <taxon>Auchenorrhyncha</taxon>
        <taxon>Fulgoroidea</taxon>
        <taxon>Delphacidae</taxon>
        <taxon>Criomorphinae</taxon>
        <taxon>Laodelphax</taxon>
    </lineage>
</organism>
<keyword evidence="3" id="KW-1185">Reference proteome</keyword>
<dbReference type="OrthoDB" id="6633621at2759"/>
<gene>
    <name evidence="2" type="ORF">LSTR_LSTR012173</name>
</gene>
<dbReference type="Proteomes" id="UP000291343">
    <property type="component" value="Unassembled WGS sequence"/>
</dbReference>
<evidence type="ECO:0000256" key="1">
    <source>
        <dbReference type="SAM" id="SignalP"/>
    </source>
</evidence>
<evidence type="ECO:0000313" key="2">
    <source>
        <dbReference type="EMBL" id="RZF38340.1"/>
    </source>
</evidence>
<protein>
    <submittedName>
        <fullName evidence="2">Uncharacterized protein</fullName>
    </submittedName>
</protein>
<name>A0A482WZ62_LAOST</name>
<proteinExistence type="predicted"/>